<proteinExistence type="predicted"/>
<organism evidence="2 3">
    <name type="scientific">Riccia sorocarpa</name>
    <dbReference type="NCBI Taxonomy" id="122646"/>
    <lineage>
        <taxon>Eukaryota</taxon>
        <taxon>Viridiplantae</taxon>
        <taxon>Streptophyta</taxon>
        <taxon>Embryophyta</taxon>
        <taxon>Marchantiophyta</taxon>
        <taxon>Marchantiopsida</taxon>
        <taxon>Marchantiidae</taxon>
        <taxon>Marchantiales</taxon>
        <taxon>Ricciaceae</taxon>
        <taxon>Riccia</taxon>
    </lineage>
</organism>
<evidence type="ECO:0000256" key="1">
    <source>
        <dbReference type="SAM" id="MobiDB-lite"/>
    </source>
</evidence>
<dbReference type="Proteomes" id="UP001633002">
    <property type="component" value="Unassembled WGS sequence"/>
</dbReference>
<comment type="caution">
    <text evidence="2">The sequence shown here is derived from an EMBL/GenBank/DDBJ whole genome shotgun (WGS) entry which is preliminary data.</text>
</comment>
<protein>
    <submittedName>
        <fullName evidence="2">Uncharacterized protein</fullName>
    </submittedName>
</protein>
<feature type="region of interest" description="Disordered" evidence="1">
    <location>
        <begin position="136"/>
        <end position="159"/>
    </location>
</feature>
<sequence length="427" mass="48125">MGGDPSPADERRREKKRFAQQKRRYDQSVNSFKAELDAMCKAAESEIEEIKKRAFEEADSIRESARGDVVGACGTSTMTSSHEAQTNSTVVGRNDADEASSILRFAQAFATEVRDEATRVLANARAETEQLLSNARANGAAVPSSGSATIADREKMRREREASRKRRKYWETRSWPDDSTEVQESAVVERDKGDRHIRRIVSELVNLFNKSTRSFSRNPTLLKVREMCCFCPSCIDEDWDNCSNFEYTGPWTLHNIHPRKPADVVDYVDATGHGQGIGDQWVEGTIADVVEVGDFFAVEAEWPNNYSAEFWILQCTKPLHVLADTIRDPYGETHEEGSNVLEGIWYQQFGKSLTCFVRYDSSPLSVVAARRVIHVRFALLATGVSRNSPSFKLPNDTLDAILASLQRYFMACYFKINVAWIYYCGSG</sequence>
<accession>A0ABD3IJJ9</accession>
<feature type="compositionally biased region" description="Basic residues" evidence="1">
    <location>
        <begin position="13"/>
        <end position="22"/>
    </location>
</feature>
<gene>
    <name evidence="2" type="ORF">R1sor_019726</name>
</gene>
<name>A0ABD3IJJ9_9MARC</name>
<keyword evidence="3" id="KW-1185">Reference proteome</keyword>
<dbReference type="EMBL" id="JBJQOH010000001">
    <property type="protein sequence ID" value="KAL3701704.1"/>
    <property type="molecule type" value="Genomic_DNA"/>
</dbReference>
<reference evidence="2 3" key="1">
    <citation type="submission" date="2024-09" db="EMBL/GenBank/DDBJ databases">
        <title>Chromosome-scale assembly of Riccia sorocarpa.</title>
        <authorList>
            <person name="Paukszto L."/>
        </authorList>
    </citation>
    <scope>NUCLEOTIDE SEQUENCE [LARGE SCALE GENOMIC DNA]</scope>
    <source>
        <strain evidence="2">LP-2024</strain>
        <tissue evidence="2">Aerial parts of the thallus</tissue>
    </source>
</reference>
<evidence type="ECO:0000313" key="2">
    <source>
        <dbReference type="EMBL" id="KAL3701704.1"/>
    </source>
</evidence>
<feature type="region of interest" description="Disordered" evidence="1">
    <location>
        <begin position="1"/>
        <end position="25"/>
    </location>
</feature>
<dbReference type="AlphaFoldDB" id="A0ABD3IJJ9"/>
<evidence type="ECO:0000313" key="3">
    <source>
        <dbReference type="Proteomes" id="UP001633002"/>
    </source>
</evidence>